<dbReference type="CDD" id="cd07724">
    <property type="entry name" value="POD-like_MBL-fold"/>
    <property type="match status" value="1"/>
</dbReference>
<dbReference type="SUPFAM" id="SSF56281">
    <property type="entry name" value="Metallo-hydrolase/oxidoreductase"/>
    <property type="match status" value="1"/>
</dbReference>
<dbReference type="InterPro" id="IPR051682">
    <property type="entry name" value="Mito_Persulfide_Diox"/>
</dbReference>
<evidence type="ECO:0000313" key="4">
    <source>
        <dbReference type="RefSeq" id="XP_030986036.1"/>
    </source>
</evidence>
<reference evidence="4" key="2">
    <citation type="submission" date="2019-10" db="EMBL/GenBank/DDBJ databases">
        <authorList>
            <consortium name="NCBI Genome Project"/>
        </authorList>
    </citation>
    <scope>NUCLEOTIDE SEQUENCE</scope>
    <source>
        <strain evidence="4">NI907</strain>
    </source>
</reference>
<dbReference type="GO" id="GO:0050313">
    <property type="term" value="F:sulfur dioxygenase activity"/>
    <property type="evidence" value="ECO:0007669"/>
    <property type="project" value="InterPro"/>
</dbReference>
<evidence type="ECO:0000259" key="2">
    <source>
        <dbReference type="SMART" id="SM00849"/>
    </source>
</evidence>
<dbReference type="PANTHER" id="PTHR43084">
    <property type="entry name" value="PERSULFIDE DIOXYGENASE ETHE1"/>
    <property type="match status" value="1"/>
</dbReference>
<evidence type="ECO:0000313" key="3">
    <source>
        <dbReference type="Proteomes" id="UP000515153"/>
    </source>
</evidence>
<dbReference type="SMART" id="SM00849">
    <property type="entry name" value="Lactamase_B"/>
    <property type="match status" value="1"/>
</dbReference>
<dbReference type="InterPro" id="IPR036866">
    <property type="entry name" value="RibonucZ/Hydroxyglut_hydro"/>
</dbReference>
<organism evidence="3 4">
    <name type="scientific">Pyricularia grisea</name>
    <name type="common">Crabgrass-specific blast fungus</name>
    <name type="synonym">Magnaporthe grisea</name>
    <dbReference type="NCBI Taxonomy" id="148305"/>
    <lineage>
        <taxon>Eukaryota</taxon>
        <taxon>Fungi</taxon>
        <taxon>Dikarya</taxon>
        <taxon>Ascomycota</taxon>
        <taxon>Pezizomycotina</taxon>
        <taxon>Sordariomycetes</taxon>
        <taxon>Sordariomycetidae</taxon>
        <taxon>Magnaporthales</taxon>
        <taxon>Pyriculariaceae</taxon>
        <taxon>Pyricularia</taxon>
    </lineage>
</organism>
<dbReference type="KEGG" id="pgri:PgNI_02181"/>
<dbReference type="InterPro" id="IPR044528">
    <property type="entry name" value="POD-like_MBL-fold"/>
</dbReference>
<accession>A0A6P8BG55</accession>
<name>A0A6P8BG55_PYRGI</name>
<dbReference type="GeneID" id="41957160"/>
<evidence type="ECO:0000256" key="1">
    <source>
        <dbReference type="ARBA" id="ARBA00022723"/>
    </source>
</evidence>
<dbReference type="RefSeq" id="XP_030986036.1">
    <property type="nucleotide sequence ID" value="XM_031122248.1"/>
</dbReference>
<feature type="domain" description="Metallo-beta-lactamase" evidence="2">
    <location>
        <begin position="20"/>
        <end position="214"/>
    </location>
</feature>
<dbReference type="FunFam" id="3.60.15.10:FF:000033">
    <property type="entry name" value="MBL fold metallo-hydrolase"/>
    <property type="match status" value="1"/>
</dbReference>
<sequence length="306" mass="33267">MTAETLIKPVIHDIFEPVTGTWQYIVADPHTKAAIIIDSVLDVDPASCTLSTTSAEKLLAVVRDKGYKVERILETHIHADHVTAASYLKKRIAGPDSTAPKVCIGRRVEQVQERFGARYGVPDEELRAAFDHLYDDDEEFTVGSLSAKAIHLPGHTPDHLGYIIGSNVFCGDTIFNPDVGSARCDFPGGDATALYSSVQRLLGLPADYRIWVGHDYPPGGDAQRSEPLPSVTVAEQTSTNKHLGGGVGQEDFVAWRTARDSQLGEPRLMHYALQMNIRGGSLPRPSGSGDRMVHVPLKLNSSVGDF</sequence>
<dbReference type="Pfam" id="PF00753">
    <property type="entry name" value="Lactamase_B"/>
    <property type="match status" value="1"/>
</dbReference>
<dbReference type="Gene3D" id="3.60.15.10">
    <property type="entry name" value="Ribonuclease Z/Hydroxyacylglutathione hydrolase-like"/>
    <property type="match status" value="1"/>
</dbReference>
<dbReference type="InterPro" id="IPR001279">
    <property type="entry name" value="Metallo-B-lactamas"/>
</dbReference>
<dbReference type="AlphaFoldDB" id="A0A6P8BG55"/>
<keyword evidence="3" id="KW-1185">Reference proteome</keyword>
<proteinExistence type="predicted"/>
<gene>
    <name evidence="4" type="ORF">PgNI_02181</name>
</gene>
<dbReference type="Proteomes" id="UP000515153">
    <property type="component" value="Unplaced"/>
</dbReference>
<dbReference type="GO" id="GO:0070813">
    <property type="term" value="P:hydrogen sulfide metabolic process"/>
    <property type="evidence" value="ECO:0007669"/>
    <property type="project" value="TreeGrafter"/>
</dbReference>
<dbReference type="GO" id="GO:0046872">
    <property type="term" value="F:metal ion binding"/>
    <property type="evidence" value="ECO:0007669"/>
    <property type="project" value="UniProtKB-KW"/>
</dbReference>
<dbReference type="GO" id="GO:0006749">
    <property type="term" value="P:glutathione metabolic process"/>
    <property type="evidence" value="ECO:0007669"/>
    <property type="project" value="InterPro"/>
</dbReference>
<protein>
    <recommendedName>
        <fullName evidence="2">Metallo-beta-lactamase domain-containing protein</fullName>
    </recommendedName>
</protein>
<reference evidence="4" key="3">
    <citation type="submission" date="2025-08" db="UniProtKB">
        <authorList>
            <consortium name="RefSeq"/>
        </authorList>
    </citation>
    <scope>IDENTIFICATION</scope>
    <source>
        <strain evidence="4">NI907</strain>
    </source>
</reference>
<reference evidence="4" key="1">
    <citation type="journal article" date="2019" name="Mol. Biol. Evol.">
        <title>Blast fungal genomes show frequent chromosomal changes, gene gains and losses, and effector gene turnover.</title>
        <authorList>
            <person name="Gomez Luciano L.B."/>
            <person name="Jason Tsai I."/>
            <person name="Chuma I."/>
            <person name="Tosa Y."/>
            <person name="Chen Y.H."/>
            <person name="Li J.Y."/>
            <person name="Li M.Y."/>
            <person name="Jade Lu M.Y."/>
            <person name="Nakayashiki H."/>
            <person name="Li W.H."/>
        </authorList>
    </citation>
    <scope>NUCLEOTIDE SEQUENCE</scope>
    <source>
        <strain evidence="4">NI907</strain>
    </source>
</reference>
<keyword evidence="1" id="KW-0479">Metal-binding</keyword>
<dbReference type="PANTHER" id="PTHR43084:SF1">
    <property type="entry name" value="PERSULFIDE DIOXYGENASE ETHE1, MITOCHONDRIAL"/>
    <property type="match status" value="1"/>
</dbReference>